<evidence type="ECO:0000256" key="5">
    <source>
        <dbReference type="ARBA" id="ARBA00012682"/>
    </source>
</evidence>
<comment type="function">
    <text evidence="11">Destroys radicals which are normally produced within the cells and which are toxic to biological systems.</text>
</comment>
<feature type="binding site" evidence="10">
    <location>
        <position position="190"/>
    </location>
    <ligand>
        <name>Mn(2+)</name>
        <dbReference type="ChEBI" id="CHEBI:29035"/>
    </ligand>
</feature>
<comment type="subcellular location">
    <subcellularLocation>
        <location evidence="3">Mitochondrion matrix</location>
    </subcellularLocation>
</comment>
<dbReference type="EMBL" id="GBEZ01021836">
    <property type="protein sequence ID" value="JAC64950.1"/>
    <property type="molecule type" value="Transcribed_RNA"/>
</dbReference>
<evidence type="ECO:0000256" key="3">
    <source>
        <dbReference type="ARBA" id="ARBA00004305"/>
    </source>
</evidence>
<feature type="binding site" evidence="10">
    <location>
        <position position="101"/>
    </location>
    <ligand>
        <name>Mn(2+)</name>
        <dbReference type="ChEBI" id="CHEBI:29035"/>
    </ligand>
</feature>
<dbReference type="InterPro" id="IPR036324">
    <property type="entry name" value="Mn/Fe_SOD_N_sf"/>
</dbReference>
<dbReference type="GO" id="GO:0004784">
    <property type="term" value="F:superoxide dismutase activity"/>
    <property type="evidence" value="ECO:0007669"/>
    <property type="project" value="UniProtKB-EC"/>
</dbReference>
<dbReference type="FunFam" id="1.10.287.990:FF:000001">
    <property type="entry name" value="Superoxide dismutase"/>
    <property type="match status" value="1"/>
</dbReference>
<dbReference type="InterPro" id="IPR001189">
    <property type="entry name" value="Mn/Fe_SOD"/>
</dbReference>
<name>A0A061R2L0_9CHLO</name>
<evidence type="ECO:0000256" key="10">
    <source>
        <dbReference type="PIRSR" id="PIRSR000349-1"/>
    </source>
</evidence>
<dbReference type="EC" id="1.15.1.1" evidence="5 11"/>
<comment type="function">
    <text evidence="2">Destroys superoxide anion radicals which are normally produced within the cells and which are toxic to biological systems.</text>
</comment>
<dbReference type="PIRSF" id="PIRSF000349">
    <property type="entry name" value="SODismutase"/>
    <property type="match status" value="1"/>
</dbReference>
<comment type="cofactor">
    <cofactor evidence="1">
        <name>Mn(2+)</name>
        <dbReference type="ChEBI" id="CHEBI:29035"/>
    </cofactor>
</comment>
<reference evidence="14" key="1">
    <citation type="submission" date="2014-05" db="EMBL/GenBank/DDBJ databases">
        <title>The transcriptome of the halophilic microalga Tetraselmis sp. GSL018 isolated from the Great Salt Lake, Utah.</title>
        <authorList>
            <person name="Jinkerson R.E."/>
            <person name="D'Adamo S."/>
            <person name="Posewitz M.C."/>
        </authorList>
    </citation>
    <scope>NUCLEOTIDE SEQUENCE</scope>
    <source>
        <strain evidence="14">GSL018</strain>
    </source>
</reference>
<dbReference type="InterPro" id="IPR036314">
    <property type="entry name" value="SOD_C_sf"/>
</dbReference>
<evidence type="ECO:0000259" key="12">
    <source>
        <dbReference type="Pfam" id="PF00081"/>
    </source>
</evidence>
<evidence type="ECO:0000256" key="9">
    <source>
        <dbReference type="ARBA" id="ARBA00049204"/>
    </source>
</evidence>
<dbReference type="Pfam" id="PF00081">
    <property type="entry name" value="Sod_Fe_N"/>
    <property type="match status" value="1"/>
</dbReference>
<accession>A0A061R2L0</accession>
<dbReference type="InterPro" id="IPR019831">
    <property type="entry name" value="Mn/Fe_SOD_N"/>
</dbReference>
<feature type="domain" description="Manganese/iron superoxide dismutase N-terminal" evidence="12">
    <location>
        <begin position="30"/>
        <end position="108"/>
    </location>
</feature>
<organism evidence="14">
    <name type="scientific">Tetraselmis sp. GSL018</name>
    <dbReference type="NCBI Taxonomy" id="582737"/>
    <lineage>
        <taxon>Eukaryota</taxon>
        <taxon>Viridiplantae</taxon>
        <taxon>Chlorophyta</taxon>
        <taxon>core chlorophytes</taxon>
        <taxon>Chlorodendrophyceae</taxon>
        <taxon>Chlorodendrales</taxon>
        <taxon>Chlorodendraceae</taxon>
        <taxon>Tetraselmis</taxon>
    </lineage>
</organism>
<dbReference type="PROSITE" id="PS00088">
    <property type="entry name" value="SOD_MN"/>
    <property type="match status" value="1"/>
</dbReference>
<evidence type="ECO:0000256" key="11">
    <source>
        <dbReference type="RuleBase" id="RU000414"/>
    </source>
</evidence>
<dbReference type="Gene3D" id="3.55.40.20">
    <property type="entry name" value="Iron/manganese superoxide dismutase, C-terminal domain"/>
    <property type="match status" value="1"/>
</dbReference>
<keyword evidence="6 10" id="KW-0479">Metal-binding</keyword>
<dbReference type="GO" id="GO:0005759">
    <property type="term" value="C:mitochondrial matrix"/>
    <property type="evidence" value="ECO:0007669"/>
    <property type="project" value="UniProtKB-SubCell"/>
</dbReference>
<evidence type="ECO:0000256" key="2">
    <source>
        <dbReference type="ARBA" id="ARBA00002170"/>
    </source>
</evidence>
<evidence type="ECO:0000313" key="14">
    <source>
        <dbReference type="EMBL" id="JAC64950.1"/>
    </source>
</evidence>
<dbReference type="Pfam" id="PF02777">
    <property type="entry name" value="Sod_Fe_C"/>
    <property type="match status" value="1"/>
</dbReference>
<proteinExistence type="inferred from homology"/>
<dbReference type="SUPFAM" id="SSF46609">
    <property type="entry name" value="Fe,Mn superoxide dismutase (SOD), N-terminal domain"/>
    <property type="match status" value="1"/>
</dbReference>
<dbReference type="InterPro" id="IPR019833">
    <property type="entry name" value="Mn/Fe_SOD_BS"/>
</dbReference>
<evidence type="ECO:0000256" key="8">
    <source>
        <dbReference type="ARBA" id="ARBA00023211"/>
    </source>
</evidence>
<feature type="domain" description="Manganese/iron superoxide dismutase C-terminal" evidence="13">
    <location>
        <begin position="117"/>
        <end position="219"/>
    </location>
</feature>
<comment type="similarity">
    <text evidence="4 11">Belongs to the iron/manganese superoxide dismutase family.</text>
</comment>
<evidence type="ECO:0000256" key="7">
    <source>
        <dbReference type="ARBA" id="ARBA00023002"/>
    </source>
</evidence>
<protein>
    <recommendedName>
        <fullName evidence="5 11">Superoxide dismutase</fullName>
        <ecNumber evidence="5 11">1.15.1.1</ecNumber>
    </recommendedName>
</protein>
<dbReference type="InterPro" id="IPR019832">
    <property type="entry name" value="Mn/Fe_SOD_C"/>
</dbReference>
<keyword evidence="8" id="KW-0464">Manganese</keyword>
<dbReference type="Gene3D" id="1.10.287.990">
    <property type="entry name" value="Fe,Mn superoxide dismutase (SOD) domain"/>
    <property type="match status" value="1"/>
</dbReference>
<dbReference type="GO" id="GO:0030145">
    <property type="term" value="F:manganese ion binding"/>
    <property type="evidence" value="ECO:0007669"/>
    <property type="project" value="TreeGrafter"/>
</dbReference>
<dbReference type="FunFam" id="3.55.40.20:FF:000002">
    <property type="entry name" value="Superoxide dismutase"/>
    <property type="match status" value="1"/>
</dbReference>
<dbReference type="SUPFAM" id="SSF54719">
    <property type="entry name" value="Fe,Mn superoxide dismutase (SOD), C-terminal domain"/>
    <property type="match status" value="1"/>
</dbReference>
<evidence type="ECO:0000259" key="13">
    <source>
        <dbReference type="Pfam" id="PF02777"/>
    </source>
</evidence>
<evidence type="ECO:0000256" key="4">
    <source>
        <dbReference type="ARBA" id="ARBA00008714"/>
    </source>
</evidence>
<keyword evidence="7 11" id="KW-0560">Oxidoreductase</keyword>
<evidence type="ECO:0000256" key="6">
    <source>
        <dbReference type="ARBA" id="ARBA00022723"/>
    </source>
</evidence>
<dbReference type="PRINTS" id="PR01703">
    <property type="entry name" value="MNSODISMTASE"/>
</dbReference>
<feature type="binding site" evidence="10">
    <location>
        <position position="53"/>
    </location>
    <ligand>
        <name>Mn(2+)</name>
        <dbReference type="ChEBI" id="CHEBI:29035"/>
    </ligand>
</feature>
<gene>
    <name evidence="14" type="primary">SODA</name>
    <name evidence="14" type="ORF">TSPGSL018_17166</name>
</gene>
<sequence>MASRLFAASGNSLSRCLASGAHIRQFSAVTLPDLPYDYSALEPAISGEIMELHHSKHHQTYVNNLTIALEKSKEAKARRDLAAQIALQDSIKFNGGGHVNHSIFWTNLCPAKDFEPPSGELADALVAQFGSVEAFQQKFSATTAAVQGSGWGWLGYDKEAQRLVIETTANQDPLSTKGLVPLLGIDVWEHAYYLQYKNKRPDYLKAVWEVVNWKNVAERYAAAQA</sequence>
<comment type="catalytic activity">
    <reaction evidence="9 11">
        <text>2 superoxide + 2 H(+) = H2O2 + O2</text>
        <dbReference type="Rhea" id="RHEA:20696"/>
        <dbReference type="ChEBI" id="CHEBI:15378"/>
        <dbReference type="ChEBI" id="CHEBI:15379"/>
        <dbReference type="ChEBI" id="CHEBI:16240"/>
        <dbReference type="ChEBI" id="CHEBI:18421"/>
        <dbReference type="EC" id="1.15.1.1"/>
    </reaction>
</comment>
<dbReference type="PANTHER" id="PTHR11404">
    <property type="entry name" value="SUPEROXIDE DISMUTASE 2"/>
    <property type="match status" value="1"/>
</dbReference>
<dbReference type="AlphaFoldDB" id="A0A061R2L0"/>
<dbReference type="InterPro" id="IPR050265">
    <property type="entry name" value="Fe/Mn_Superoxide_Dismutase"/>
</dbReference>
<dbReference type="PANTHER" id="PTHR11404:SF6">
    <property type="entry name" value="SUPEROXIDE DISMUTASE [MN], MITOCHONDRIAL"/>
    <property type="match status" value="1"/>
</dbReference>
<evidence type="ECO:0000256" key="1">
    <source>
        <dbReference type="ARBA" id="ARBA00001936"/>
    </source>
</evidence>
<feature type="binding site" evidence="10">
    <location>
        <position position="186"/>
    </location>
    <ligand>
        <name>Mn(2+)</name>
        <dbReference type="ChEBI" id="CHEBI:29035"/>
    </ligand>
</feature>